<keyword evidence="3" id="KW-1003">Cell membrane</keyword>
<keyword evidence="5 7" id="KW-1133">Transmembrane helix</keyword>
<keyword evidence="6 7" id="KW-0472">Membrane</keyword>
<dbReference type="InterPro" id="IPR018383">
    <property type="entry name" value="UPF0324_pro"/>
</dbReference>
<proteinExistence type="inferred from homology"/>
<gene>
    <name evidence="8" type="ORF">XTPLMG730_0087</name>
</gene>
<dbReference type="EMBL" id="CXOJ01000002">
    <property type="protein sequence ID" value="CTP82526.1"/>
    <property type="molecule type" value="Genomic_DNA"/>
</dbReference>
<dbReference type="Pfam" id="PF03601">
    <property type="entry name" value="Cons_hypoth698"/>
    <property type="match status" value="1"/>
</dbReference>
<feature type="transmembrane region" description="Helical" evidence="7">
    <location>
        <begin position="312"/>
        <end position="334"/>
    </location>
</feature>
<feature type="transmembrane region" description="Helical" evidence="7">
    <location>
        <begin position="91"/>
        <end position="115"/>
    </location>
</feature>
<evidence type="ECO:0000256" key="5">
    <source>
        <dbReference type="ARBA" id="ARBA00022989"/>
    </source>
</evidence>
<organism evidence="8 9">
    <name type="scientific">Xanthomonas graminis pv. phlei</name>
    <dbReference type="NCBI Taxonomy" id="487906"/>
    <lineage>
        <taxon>Bacteria</taxon>
        <taxon>Pseudomonadati</taxon>
        <taxon>Pseudomonadota</taxon>
        <taxon>Gammaproteobacteria</taxon>
        <taxon>Lysobacterales</taxon>
        <taxon>Lysobacteraceae</taxon>
        <taxon>Xanthomonas</taxon>
        <taxon>Xanthomonas translucens group</taxon>
        <taxon>Xanthomonas graminis</taxon>
    </lineage>
</organism>
<dbReference type="PANTHER" id="PTHR30106">
    <property type="entry name" value="INNER MEMBRANE PROTEIN YEIH-RELATED"/>
    <property type="match status" value="1"/>
</dbReference>
<feature type="transmembrane region" description="Helical" evidence="7">
    <location>
        <begin position="283"/>
        <end position="300"/>
    </location>
</feature>
<feature type="transmembrane region" description="Helical" evidence="7">
    <location>
        <begin position="223"/>
        <end position="241"/>
    </location>
</feature>
<feature type="transmembrane region" description="Helical" evidence="7">
    <location>
        <begin position="253"/>
        <end position="277"/>
    </location>
</feature>
<keyword evidence="4 7" id="KW-0812">Transmembrane</keyword>
<feature type="transmembrane region" description="Helical" evidence="7">
    <location>
        <begin position="66"/>
        <end position="85"/>
    </location>
</feature>
<feature type="transmembrane region" description="Helical" evidence="7">
    <location>
        <begin position="35"/>
        <end position="54"/>
    </location>
</feature>
<evidence type="ECO:0000256" key="6">
    <source>
        <dbReference type="ARBA" id="ARBA00023136"/>
    </source>
</evidence>
<comment type="subcellular location">
    <subcellularLocation>
        <location evidence="1">Cell membrane</location>
        <topology evidence="1">Multi-pass membrane protein</topology>
    </subcellularLocation>
</comment>
<name>A0A0K2ZBX1_9XANT</name>
<protein>
    <submittedName>
        <fullName evidence="8">Uncharacterized protein</fullName>
    </submittedName>
</protein>
<evidence type="ECO:0000256" key="7">
    <source>
        <dbReference type="SAM" id="Phobius"/>
    </source>
</evidence>
<accession>A0A0K2ZBX1</accession>
<comment type="similarity">
    <text evidence="2">Belongs to the UPF0324 family.</text>
</comment>
<evidence type="ECO:0000256" key="2">
    <source>
        <dbReference type="ARBA" id="ARBA00007977"/>
    </source>
</evidence>
<evidence type="ECO:0000256" key="4">
    <source>
        <dbReference type="ARBA" id="ARBA00022692"/>
    </source>
</evidence>
<sequence>MHKTSGNLVALLPGLLLAVAVAALAVLVERMQLRWLGRPWIDALVFAIALGTLLRTASPLPARADAGIAFAARLPLEVAIVLLGASVSFSAVGAAGGLLLVLIAATVLLAIGIGYGIGRLLGLPARLATLVACGNAICGNSAIVAAAPVIDADSDEVAASIAFTAALGIVVVLALPFMVPLFGLDQRHYGILAGMTVYAVPQVLAATLPVGAISAQVGALVKLMRVLMLGPVLLLLGLLGGRPRAARLPLHRVLPWFVLGFVGMMLLRSSGLLPLALADAAQRVSALLTLLAMAALGLSVNLRSVLASGGRVLAAGTLSLLALAAIGALLVWWLP</sequence>
<feature type="transmembrane region" description="Helical" evidence="7">
    <location>
        <begin position="127"/>
        <end position="150"/>
    </location>
</feature>
<reference evidence="8 9" key="1">
    <citation type="submission" date="2015-07" db="EMBL/GenBank/DDBJ databases">
        <authorList>
            <person name="Noorani M."/>
        </authorList>
    </citation>
    <scope>NUCLEOTIDE SEQUENCE [LARGE SCALE GENOMIC DNA]</scope>
    <source>
        <strain evidence="8">LMG730</strain>
    </source>
</reference>
<evidence type="ECO:0000256" key="3">
    <source>
        <dbReference type="ARBA" id="ARBA00022475"/>
    </source>
</evidence>
<feature type="transmembrane region" description="Helical" evidence="7">
    <location>
        <begin position="196"/>
        <end position="217"/>
    </location>
</feature>
<dbReference type="PANTHER" id="PTHR30106:SF2">
    <property type="entry name" value="UPF0324 INNER MEMBRANE PROTEIN YEIH"/>
    <property type="match status" value="1"/>
</dbReference>
<dbReference type="GO" id="GO:0005886">
    <property type="term" value="C:plasma membrane"/>
    <property type="evidence" value="ECO:0007669"/>
    <property type="project" value="UniProtKB-SubCell"/>
</dbReference>
<dbReference type="AlphaFoldDB" id="A0A0K2ZBX1"/>
<evidence type="ECO:0000313" key="9">
    <source>
        <dbReference type="Proteomes" id="UP000045978"/>
    </source>
</evidence>
<evidence type="ECO:0000313" key="8">
    <source>
        <dbReference type="EMBL" id="CTP82526.1"/>
    </source>
</evidence>
<dbReference type="RefSeq" id="WP_053836761.1">
    <property type="nucleotide sequence ID" value="NZ_CP076251.1"/>
</dbReference>
<dbReference type="Proteomes" id="UP000045978">
    <property type="component" value="Unassembled WGS sequence"/>
</dbReference>
<evidence type="ECO:0000256" key="1">
    <source>
        <dbReference type="ARBA" id="ARBA00004651"/>
    </source>
</evidence>
<feature type="transmembrane region" description="Helical" evidence="7">
    <location>
        <begin position="162"/>
        <end position="184"/>
    </location>
</feature>